<dbReference type="RefSeq" id="WP_130421886.1">
    <property type="nucleotide sequence ID" value="NZ_SHKW01000001.1"/>
</dbReference>
<accession>A0A4Q7YZF8</accession>
<comment type="caution">
    <text evidence="2">The sequence shown here is derived from an EMBL/GenBank/DDBJ whole genome shotgun (WGS) entry which is preliminary data.</text>
</comment>
<proteinExistence type="predicted"/>
<dbReference type="PANTHER" id="PTHR39173">
    <property type="entry name" value="ACETYLTRANSFERASE"/>
    <property type="match status" value="1"/>
</dbReference>
<dbReference type="InterPro" id="IPR016181">
    <property type="entry name" value="Acyl_CoA_acyltransferase"/>
</dbReference>
<sequence>MDLSMPVTPGLLCDGDLALDLLRFEAHPAHLVPTYQFRMVHRETHEVLGNIRLSLGSTPHIEQYAGHIGYGVLPEHRGHHYAARAVRLLLPLAHQIGMDALWITCDPENLASRRTLELAGAEFIEIVDVPETCVIYRKGHPRKCRYRLLA</sequence>
<evidence type="ECO:0000313" key="2">
    <source>
        <dbReference type="EMBL" id="RZU43372.1"/>
    </source>
</evidence>
<dbReference type="OrthoDB" id="9797989at2"/>
<organism evidence="2 3">
    <name type="scientific">Edaphobacter modestus</name>
    <dbReference type="NCBI Taxonomy" id="388466"/>
    <lineage>
        <taxon>Bacteria</taxon>
        <taxon>Pseudomonadati</taxon>
        <taxon>Acidobacteriota</taxon>
        <taxon>Terriglobia</taxon>
        <taxon>Terriglobales</taxon>
        <taxon>Acidobacteriaceae</taxon>
        <taxon>Edaphobacter</taxon>
    </lineage>
</organism>
<dbReference type="PROSITE" id="PS51186">
    <property type="entry name" value="GNAT"/>
    <property type="match status" value="1"/>
</dbReference>
<reference evidence="2 3" key="1">
    <citation type="submission" date="2019-02" db="EMBL/GenBank/DDBJ databases">
        <title>Genomic Encyclopedia of Archaeal and Bacterial Type Strains, Phase II (KMG-II): from individual species to whole genera.</title>
        <authorList>
            <person name="Goeker M."/>
        </authorList>
    </citation>
    <scope>NUCLEOTIDE SEQUENCE [LARGE SCALE GENOMIC DNA]</scope>
    <source>
        <strain evidence="2 3">DSM 18101</strain>
    </source>
</reference>
<dbReference type="Gene3D" id="3.40.630.30">
    <property type="match status" value="1"/>
</dbReference>
<evidence type="ECO:0000313" key="3">
    <source>
        <dbReference type="Proteomes" id="UP000292958"/>
    </source>
</evidence>
<dbReference type="Proteomes" id="UP000292958">
    <property type="component" value="Unassembled WGS sequence"/>
</dbReference>
<dbReference type="PANTHER" id="PTHR39173:SF1">
    <property type="entry name" value="ACETYLTRANSFERASE"/>
    <property type="match status" value="1"/>
</dbReference>
<protein>
    <submittedName>
        <fullName evidence="2">Acetyltransferase (GNAT) family protein</fullName>
    </submittedName>
</protein>
<dbReference type="Pfam" id="PF13302">
    <property type="entry name" value="Acetyltransf_3"/>
    <property type="match status" value="1"/>
</dbReference>
<dbReference type="SUPFAM" id="SSF55729">
    <property type="entry name" value="Acyl-CoA N-acyltransferases (Nat)"/>
    <property type="match status" value="1"/>
</dbReference>
<keyword evidence="3" id="KW-1185">Reference proteome</keyword>
<keyword evidence="2" id="KW-0808">Transferase</keyword>
<evidence type="ECO:0000259" key="1">
    <source>
        <dbReference type="PROSITE" id="PS51186"/>
    </source>
</evidence>
<name>A0A4Q7YZF8_9BACT</name>
<dbReference type="InterPro" id="IPR000182">
    <property type="entry name" value="GNAT_dom"/>
</dbReference>
<dbReference type="GO" id="GO:0016747">
    <property type="term" value="F:acyltransferase activity, transferring groups other than amino-acyl groups"/>
    <property type="evidence" value="ECO:0007669"/>
    <property type="project" value="InterPro"/>
</dbReference>
<feature type="domain" description="N-acetyltransferase" evidence="1">
    <location>
        <begin position="1"/>
        <end position="150"/>
    </location>
</feature>
<dbReference type="AlphaFoldDB" id="A0A4Q7YZF8"/>
<gene>
    <name evidence="2" type="ORF">BDD14_5031</name>
</gene>
<dbReference type="EMBL" id="SHKW01000001">
    <property type="protein sequence ID" value="RZU43372.1"/>
    <property type="molecule type" value="Genomic_DNA"/>
</dbReference>